<evidence type="ECO:0000313" key="3">
    <source>
        <dbReference type="Proteomes" id="UP000239539"/>
    </source>
</evidence>
<accession>A0ABX5CQR0</accession>
<organism evidence="2 3">
    <name type="scientific">Alteromonas gracilis</name>
    <dbReference type="NCBI Taxonomy" id="1479524"/>
    <lineage>
        <taxon>Bacteria</taxon>
        <taxon>Pseudomonadati</taxon>
        <taxon>Pseudomonadota</taxon>
        <taxon>Gammaproteobacteria</taxon>
        <taxon>Alteromonadales</taxon>
        <taxon>Alteromonadaceae</taxon>
        <taxon>Alteromonas/Salinimonas group</taxon>
        <taxon>Alteromonas</taxon>
    </lineage>
</organism>
<evidence type="ECO:0000256" key="1">
    <source>
        <dbReference type="SAM" id="Coils"/>
    </source>
</evidence>
<reference evidence="3" key="1">
    <citation type="journal article" date="2020" name="Int. J. Syst. Evol. Microbiol.">
        <title>Alteromonas alba sp. nov., a marine bacterium isolated from the seawater of the West Pacific Ocean.</title>
        <authorList>
            <person name="Sun C."/>
            <person name="Wu Y.-H."/>
            <person name="Xamxidin M."/>
            <person name="Cheng H."/>
            <person name="Xu X.-W."/>
        </authorList>
    </citation>
    <scope>NUCLEOTIDE SEQUENCE [LARGE SCALE GENOMIC DNA]</scope>
    <source>
        <strain evidence="3">9a2</strain>
    </source>
</reference>
<comment type="caution">
    <text evidence="2">The sequence shown here is derived from an EMBL/GenBank/DDBJ whole genome shotgun (WGS) entry which is preliminary data.</text>
</comment>
<proteinExistence type="predicted"/>
<sequence length="1013" mass="113991">MPRAVVISVGNLSLDPIEELVREHAIANATVNAVPNSKINSINTLFEQIIEDSQRAGCIFVNAPQCTITEWQALQNGQILLVYSSPELYLQQALLKDNNVNKTEAIVRWRQEVENVIKLSEQNAQINIVSIDDILANPSSFIAQVFDKKVETDYNLQNKSTQQQLMLLASASFLIDQDELYELYDDALSVSIMFSEFSVHLSPDSDFFKKQSNTFQQCAIELMAKGNELVALNETLFTANERLAHSEKKLDASSSELQEQMSALKLAKDKLEQKEAETQALNENVFQLNKELEIANKSISEKTAAYEDIVVQKAKVDDKIKVLNDELLTQKDVLSKKQELVDSSKAEVKTLGVQVAQLQEELEGAVAKVIKLEETEKTLNHTKTALSEAKEKLGKAEDEGKLSLLQVAQLQEELEGAVATAIKLEETEKALEHTKATLSEANEKLGKADDESKLTLLQVEMLQEELEGHLSESDELKVEKQQLQQALKNLQEEQEVNNKSEQLAAKRIRELELELEVASLQISQVQEELEHYYLALQNSDHLARTGLVSTPMATNKIQSKIFDKVFAEKISITGQYEAGDYRDVHINLHNVVFPSDAQFANIKTKLVIVSGHVGIEFRAQDTESPLFRVREDATDEYGPYLRYFLTAPDNLKEQQQKTIERLNASERLLIYGVINVIAERLQDPDIETTTNISTEAWRTWRRVSVEFASYVDNLPNWLSFDEVKLREEYVTDGYEHLWLTFSNLLLGSVWRETLAFKVTANTVGEAENGEFSDNLSLEFRELGDGSAPLLTWPPENIDEYGPILTVSLNDKEALVELAQQDSALISHLVSNLPSILDKLNAEGKVLQRSVNEWKGAISAVGFKAPNTPATQAQENLHISSLEDYVKSLSFEELASEGNYQHIVFTQKGNNTKVKLRAENINPETFDAEVYIEFRDGTANVIYHDTEFYGEDSFGPFVKIPAETLMASSSQIKQELELAVLFYEIAIDKINSSENVDELVKSLWANIITQKNTK</sequence>
<name>A0ABX5CQR0_9ALTE</name>
<dbReference type="Proteomes" id="UP000239539">
    <property type="component" value="Unassembled WGS sequence"/>
</dbReference>
<keyword evidence="3" id="KW-1185">Reference proteome</keyword>
<dbReference type="RefSeq" id="WP_105930309.1">
    <property type="nucleotide sequence ID" value="NZ_PVNO01000021.1"/>
</dbReference>
<keyword evidence="1" id="KW-0175">Coiled coil</keyword>
<dbReference type="PANTHER" id="PTHR45615">
    <property type="entry name" value="MYOSIN HEAVY CHAIN, NON-MUSCLE"/>
    <property type="match status" value="1"/>
</dbReference>
<dbReference type="SUPFAM" id="SSF57997">
    <property type="entry name" value="Tropomyosin"/>
    <property type="match status" value="1"/>
</dbReference>
<gene>
    <name evidence="2" type="ORF">C6Y39_05510</name>
</gene>
<feature type="coiled-coil region" evidence="1">
    <location>
        <begin position="341"/>
        <end position="528"/>
    </location>
</feature>
<evidence type="ECO:0000313" key="2">
    <source>
        <dbReference type="EMBL" id="PRO69899.1"/>
    </source>
</evidence>
<feature type="coiled-coil region" evidence="1">
    <location>
        <begin position="254"/>
        <end position="291"/>
    </location>
</feature>
<protein>
    <submittedName>
        <fullName evidence="2">Uncharacterized protein</fullName>
    </submittedName>
</protein>
<dbReference type="PANTHER" id="PTHR45615:SF40">
    <property type="entry name" value="MYOSIN HEAVY CHAIN, NON-MUSCLE"/>
    <property type="match status" value="1"/>
</dbReference>
<dbReference type="EMBL" id="PVNO01000021">
    <property type="protein sequence ID" value="PRO69899.1"/>
    <property type="molecule type" value="Genomic_DNA"/>
</dbReference>